<comment type="similarity">
    <text evidence="8 9">Belongs to the TonB-dependent receptor family.</text>
</comment>
<reference evidence="14" key="1">
    <citation type="submission" date="2016-10" db="EMBL/GenBank/DDBJ databases">
        <authorList>
            <person name="Varghese N."/>
            <person name="Submissions S."/>
        </authorList>
    </citation>
    <scope>NUCLEOTIDE SEQUENCE [LARGE SCALE GENOMIC DNA]</scope>
    <source>
        <strain evidence="14">DSM 17071</strain>
    </source>
</reference>
<dbReference type="AlphaFoldDB" id="A0A1G8DMC8"/>
<keyword evidence="5 9" id="KW-0798">TonB box</keyword>
<evidence type="ECO:0000256" key="6">
    <source>
        <dbReference type="ARBA" id="ARBA00023136"/>
    </source>
</evidence>
<dbReference type="Pfam" id="PF00593">
    <property type="entry name" value="TonB_dep_Rec_b-barrel"/>
    <property type="match status" value="1"/>
</dbReference>
<evidence type="ECO:0000259" key="11">
    <source>
        <dbReference type="Pfam" id="PF00593"/>
    </source>
</evidence>
<evidence type="ECO:0000256" key="1">
    <source>
        <dbReference type="ARBA" id="ARBA00004571"/>
    </source>
</evidence>
<evidence type="ECO:0000313" key="14">
    <source>
        <dbReference type="Proteomes" id="UP000198869"/>
    </source>
</evidence>
<dbReference type="OrthoDB" id="9768177at2"/>
<protein>
    <submittedName>
        <fullName evidence="13">TonB-linked outer membrane protein, SusC/RagA family</fullName>
    </submittedName>
</protein>
<dbReference type="PANTHER" id="PTHR30069">
    <property type="entry name" value="TONB-DEPENDENT OUTER MEMBRANE RECEPTOR"/>
    <property type="match status" value="1"/>
</dbReference>
<keyword evidence="6 8" id="KW-0472">Membrane</keyword>
<dbReference type="InterPro" id="IPR023997">
    <property type="entry name" value="TonB-dep_OMP_SusC/RagA_CS"/>
</dbReference>
<dbReference type="EMBL" id="FNDW01000001">
    <property type="protein sequence ID" value="SDH58741.1"/>
    <property type="molecule type" value="Genomic_DNA"/>
</dbReference>
<dbReference type="STRING" id="311334.SAMN05421846_101231"/>
<sequence length="1011" mass="110575">MKKITTGVLALVLSSSVALAQAQQKKSDTVRTQDIEGVVVTALGIKREKKALGYSTQTVDAADLTKSPTNNFTSNLSGKVSGLQVKSVSNFGGSVDIVLRGYKSITGNNQPLFVIDGVPMINANNNTSAQSLQGRPGYDFGNTISDINPNDIEELNVLKGAAATALYGSRAQNGAIIITTKKGKKGKNIGIEFNSSVSVSAINKETFPTYQKQYGQGYGYYYGPDEDSQFAEYNGMPMAPTTEDASYGAAFDPNLMVYQYGAFIPGSPTYDKATPWVAAKNDPSKFFQKGVNYNNGISFAKGGEAGSFRLSFNNQNGSDIMPNTSLNKNTITGNASYKLMDNLNATIGATYVTQNVKGRNSTGYSGNLISGFRQWWPVNVDVKDQQYFYANSGNNYTWNIAGPDNLTPAYWNNPYFQVYENAVFDTRERFAGNFSLSYDVTKNLNLLARIGTDGYTQRMEDRKAVGSIPELMGFGLTAIEQPSGFAVMQIQQRETNYDFIANYKKDFDNGLNLNALLGTNLNVINFYSNSQSTSGGLYVPGLYSLANSYSNPPKALTIDNTKKIAGIFAQASLGYQGTYYLEGTVRRDQSSALPINNNVYWYYSGSASIVFSNWSFLKGGVMNFGKLRASYAEVGSDTGADQLRNQYITSTSFGDLPMIYYNISERNPDLKPQRSKQTELGLNAQFFKNRLGFDVAWFRNDAFDQILALPVSYGTGVATKIQNAGNLRTDGWELALNITPLKSDNFRWDVNVNWSNPQTKVTEIAPGNENITLGSFQGGVTINASLNDLYGTIKGTDYVYTNGQKTVGANGRYLISSSTNNVIGNMQADWFGGIINKFSYKDFQLSFQIDWRKGGDIFSLDQYYGLSTGIYPETAGLNDLGNPVRNPISQGGGVILPGVKADGSVNDIRVSGQNYGLYGYRYSPASTFVYDASFVKLREVAVSYSLPSKYLTNTFFKGLTFSAIGNNLWIIHKNLPYADPEAALSSGNVQGYQSGVMPTTRVFSFSIKANF</sequence>
<evidence type="ECO:0000256" key="9">
    <source>
        <dbReference type="RuleBase" id="RU003357"/>
    </source>
</evidence>
<accession>A0A1G8DMC8</accession>
<dbReference type="GO" id="GO:0009279">
    <property type="term" value="C:cell outer membrane"/>
    <property type="evidence" value="ECO:0007669"/>
    <property type="project" value="UniProtKB-SubCell"/>
</dbReference>
<dbReference type="InterPro" id="IPR039426">
    <property type="entry name" value="TonB-dep_rcpt-like"/>
</dbReference>
<dbReference type="InterPro" id="IPR012910">
    <property type="entry name" value="Plug_dom"/>
</dbReference>
<evidence type="ECO:0000256" key="2">
    <source>
        <dbReference type="ARBA" id="ARBA00022448"/>
    </source>
</evidence>
<dbReference type="Proteomes" id="UP000198869">
    <property type="component" value="Unassembled WGS sequence"/>
</dbReference>
<dbReference type="Gene3D" id="2.40.170.20">
    <property type="entry name" value="TonB-dependent receptor, beta-barrel domain"/>
    <property type="match status" value="1"/>
</dbReference>
<evidence type="ECO:0000256" key="7">
    <source>
        <dbReference type="ARBA" id="ARBA00023237"/>
    </source>
</evidence>
<dbReference type="PROSITE" id="PS52016">
    <property type="entry name" value="TONB_DEPENDENT_REC_3"/>
    <property type="match status" value="1"/>
</dbReference>
<keyword evidence="3 8" id="KW-1134">Transmembrane beta strand</keyword>
<organism evidence="13 14">
    <name type="scientific">Chryseobacterium taeanense</name>
    <dbReference type="NCBI Taxonomy" id="311334"/>
    <lineage>
        <taxon>Bacteria</taxon>
        <taxon>Pseudomonadati</taxon>
        <taxon>Bacteroidota</taxon>
        <taxon>Flavobacteriia</taxon>
        <taxon>Flavobacteriales</taxon>
        <taxon>Weeksellaceae</taxon>
        <taxon>Chryseobacterium group</taxon>
        <taxon>Chryseobacterium</taxon>
    </lineage>
</organism>
<dbReference type="GO" id="GO:0015344">
    <property type="term" value="F:siderophore uptake transmembrane transporter activity"/>
    <property type="evidence" value="ECO:0007669"/>
    <property type="project" value="TreeGrafter"/>
</dbReference>
<dbReference type="InterPro" id="IPR000531">
    <property type="entry name" value="Beta-barrel_TonB"/>
</dbReference>
<proteinExistence type="inferred from homology"/>
<keyword evidence="4 8" id="KW-0812">Transmembrane</keyword>
<gene>
    <name evidence="13" type="ORF">SAMN05421846_101231</name>
</gene>
<name>A0A1G8DMC8_9FLAO</name>
<comment type="subcellular location">
    <subcellularLocation>
        <location evidence="1 8">Cell outer membrane</location>
        <topology evidence="1 8">Multi-pass membrane protein</topology>
    </subcellularLocation>
</comment>
<evidence type="ECO:0000256" key="10">
    <source>
        <dbReference type="SAM" id="SignalP"/>
    </source>
</evidence>
<keyword evidence="10" id="KW-0732">Signal</keyword>
<evidence type="ECO:0000256" key="4">
    <source>
        <dbReference type="ARBA" id="ARBA00022692"/>
    </source>
</evidence>
<feature type="chain" id="PRO_5011678324" evidence="10">
    <location>
        <begin position="21"/>
        <end position="1011"/>
    </location>
</feature>
<feature type="domain" description="TonB-dependent receptor-like beta-barrel" evidence="11">
    <location>
        <begin position="382"/>
        <end position="754"/>
    </location>
</feature>
<dbReference type="PANTHER" id="PTHR30069:SF28">
    <property type="entry name" value="TONB-DEPENDENT RECEPTOR YNCD-RELATED"/>
    <property type="match status" value="1"/>
</dbReference>
<evidence type="ECO:0000259" key="12">
    <source>
        <dbReference type="Pfam" id="PF07715"/>
    </source>
</evidence>
<evidence type="ECO:0000256" key="3">
    <source>
        <dbReference type="ARBA" id="ARBA00022452"/>
    </source>
</evidence>
<dbReference type="Pfam" id="PF07715">
    <property type="entry name" value="Plug"/>
    <property type="match status" value="1"/>
</dbReference>
<dbReference type="InterPro" id="IPR036942">
    <property type="entry name" value="Beta-barrel_TonB_sf"/>
</dbReference>
<keyword evidence="2 8" id="KW-0813">Transport</keyword>
<dbReference type="GO" id="GO:0044718">
    <property type="term" value="P:siderophore transmembrane transport"/>
    <property type="evidence" value="ECO:0007669"/>
    <property type="project" value="TreeGrafter"/>
</dbReference>
<evidence type="ECO:0000256" key="8">
    <source>
        <dbReference type="PROSITE-ProRule" id="PRU01360"/>
    </source>
</evidence>
<evidence type="ECO:0000313" key="13">
    <source>
        <dbReference type="EMBL" id="SDH58741.1"/>
    </source>
</evidence>
<dbReference type="InterPro" id="IPR037066">
    <property type="entry name" value="Plug_dom_sf"/>
</dbReference>
<evidence type="ECO:0000256" key="5">
    <source>
        <dbReference type="ARBA" id="ARBA00023077"/>
    </source>
</evidence>
<keyword evidence="7 8" id="KW-0998">Cell outer membrane</keyword>
<dbReference type="RefSeq" id="WP_089853465.1">
    <property type="nucleotide sequence ID" value="NZ_FNDW01000001.1"/>
</dbReference>
<dbReference type="NCBIfam" id="TIGR04057">
    <property type="entry name" value="SusC_RagA_signa"/>
    <property type="match status" value="1"/>
</dbReference>
<dbReference type="NCBIfam" id="TIGR04056">
    <property type="entry name" value="OMP_RagA_SusC"/>
    <property type="match status" value="1"/>
</dbReference>
<feature type="signal peptide" evidence="10">
    <location>
        <begin position="1"/>
        <end position="20"/>
    </location>
</feature>
<keyword evidence="14" id="KW-1185">Reference proteome</keyword>
<dbReference type="Gene3D" id="2.170.130.10">
    <property type="entry name" value="TonB-dependent receptor, plug domain"/>
    <property type="match status" value="1"/>
</dbReference>
<dbReference type="InterPro" id="IPR023996">
    <property type="entry name" value="TonB-dep_OMP_SusC/RagA"/>
</dbReference>
<dbReference type="SUPFAM" id="SSF56935">
    <property type="entry name" value="Porins"/>
    <property type="match status" value="1"/>
</dbReference>
<feature type="domain" description="TonB-dependent receptor plug" evidence="12">
    <location>
        <begin position="50"/>
        <end position="175"/>
    </location>
</feature>